<feature type="domain" description="4Fe-4S ferredoxin-type" evidence="2">
    <location>
        <begin position="190"/>
        <end position="219"/>
    </location>
</feature>
<dbReference type="PROSITE" id="PS00198">
    <property type="entry name" value="4FE4S_FER_1"/>
    <property type="match status" value="1"/>
</dbReference>
<dbReference type="Gene3D" id="1.25.10.10">
    <property type="entry name" value="Leucine-rich Repeat Variant"/>
    <property type="match status" value="1"/>
</dbReference>
<dbReference type="SUPFAM" id="SSF48371">
    <property type="entry name" value="ARM repeat"/>
    <property type="match status" value="1"/>
</dbReference>
<name>A0A381QE20_9ZZZZ</name>
<evidence type="ECO:0000256" key="1">
    <source>
        <dbReference type="ARBA" id="ARBA00022485"/>
    </source>
</evidence>
<dbReference type="PANTHER" id="PTHR30002:SF4">
    <property type="entry name" value="EPOXYQUEUOSINE REDUCTASE"/>
    <property type="match status" value="1"/>
</dbReference>
<dbReference type="NCBIfam" id="TIGR00276">
    <property type="entry name" value="tRNA epoxyqueuosine(34) reductase QueG"/>
    <property type="match status" value="1"/>
</dbReference>
<organism evidence="3">
    <name type="scientific">marine metagenome</name>
    <dbReference type="NCBI Taxonomy" id="408172"/>
    <lineage>
        <taxon>unclassified sequences</taxon>
        <taxon>metagenomes</taxon>
        <taxon>ecological metagenomes</taxon>
    </lineage>
</organism>
<dbReference type="Gene3D" id="3.30.70.20">
    <property type="match status" value="1"/>
</dbReference>
<sequence length="392" mass="42569">MSEHSVVSSPNLEELRRIGKGAGLSDLAVTGVQPIVEARQAIQNRKALGLHAGMTFTYGNPVRATDPSQLLEGAKSVLVGLRRYQAPLRNKNQRRAAEDSQEQRAVGAVAAYVTSDEYGLLRDGLMAVATRLRAAGARADVVMDDNRLVDRAVASRSGLGWLGRNTMLIHPQLGSWTVIGSVVTDVLIREEVKIVDDECGTCNRCSVECPTGAIDNFGVLDANRCLAWLLQAKGVFPRSHRVALGDRLYGCDDCQVVCPKNGDAQPDVLAAPKSESDVDIVDLLNSSDEQLIARYGHWYIPRRRAEYLRRNALVVLGNIGSSSDPEVERVLENCLDSSSPLVRSHAIWAACRLGKTDLIETRSSDALLEDDPDGFVASELAAWGITPTLDSR</sequence>
<keyword evidence="1" id="KW-0004">4Fe-4S</keyword>
<dbReference type="GO" id="GO:0052693">
    <property type="term" value="F:epoxyqueuosine reductase activity"/>
    <property type="evidence" value="ECO:0007669"/>
    <property type="project" value="TreeGrafter"/>
</dbReference>
<keyword evidence="1" id="KW-0479">Metal-binding</keyword>
<dbReference type="PROSITE" id="PS51379">
    <property type="entry name" value="4FE4S_FER_2"/>
    <property type="match status" value="1"/>
</dbReference>
<accession>A0A381QE20</accession>
<dbReference type="AlphaFoldDB" id="A0A381QE20"/>
<dbReference type="InterPro" id="IPR011989">
    <property type="entry name" value="ARM-like"/>
</dbReference>
<dbReference type="SUPFAM" id="SSF54862">
    <property type="entry name" value="4Fe-4S ferredoxins"/>
    <property type="match status" value="1"/>
</dbReference>
<protein>
    <recommendedName>
        <fullName evidence="2">4Fe-4S ferredoxin-type domain-containing protein</fullName>
    </recommendedName>
</protein>
<dbReference type="InterPro" id="IPR017900">
    <property type="entry name" value="4Fe4S_Fe_S_CS"/>
</dbReference>
<dbReference type="GO" id="GO:0051539">
    <property type="term" value="F:4 iron, 4 sulfur cluster binding"/>
    <property type="evidence" value="ECO:0007669"/>
    <property type="project" value="UniProtKB-KW"/>
</dbReference>
<dbReference type="EMBL" id="UINC01001261">
    <property type="protein sequence ID" value="SUZ75913.1"/>
    <property type="molecule type" value="Genomic_DNA"/>
</dbReference>
<dbReference type="InterPro" id="IPR016024">
    <property type="entry name" value="ARM-type_fold"/>
</dbReference>
<dbReference type="InterPro" id="IPR017896">
    <property type="entry name" value="4Fe4S_Fe-S-bd"/>
</dbReference>
<evidence type="ECO:0000259" key="2">
    <source>
        <dbReference type="PROSITE" id="PS51379"/>
    </source>
</evidence>
<evidence type="ECO:0000313" key="3">
    <source>
        <dbReference type="EMBL" id="SUZ75913.1"/>
    </source>
</evidence>
<dbReference type="GO" id="GO:0008616">
    <property type="term" value="P:tRNA queuosine(34) biosynthetic process"/>
    <property type="evidence" value="ECO:0007669"/>
    <property type="project" value="InterPro"/>
</dbReference>
<keyword evidence="1" id="KW-0408">Iron</keyword>
<dbReference type="InterPro" id="IPR004453">
    <property type="entry name" value="QueG"/>
</dbReference>
<dbReference type="PANTHER" id="PTHR30002">
    <property type="entry name" value="EPOXYQUEUOSINE REDUCTASE"/>
    <property type="match status" value="1"/>
</dbReference>
<keyword evidence="1" id="KW-0411">Iron-sulfur</keyword>
<proteinExistence type="predicted"/>
<reference evidence="3" key="1">
    <citation type="submission" date="2018-05" db="EMBL/GenBank/DDBJ databases">
        <authorList>
            <person name="Lanie J.A."/>
            <person name="Ng W.-L."/>
            <person name="Kazmierczak K.M."/>
            <person name="Andrzejewski T.M."/>
            <person name="Davidsen T.M."/>
            <person name="Wayne K.J."/>
            <person name="Tettelin H."/>
            <person name="Glass J.I."/>
            <person name="Rusch D."/>
            <person name="Podicherti R."/>
            <person name="Tsui H.-C.T."/>
            <person name="Winkler M.E."/>
        </authorList>
    </citation>
    <scope>NUCLEOTIDE SEQUENCE</scope>
</reference>
<dbReference type="Pfam" id="PF13484">
    <property type="entry name" value="Fer4_16"/>
    <property type="match status" value="1"/>
</dbReference>
<gene>
    <name evidence="3" type="ORF">METZ01_LOCUS28767</name>
</gene>